<keyword evidence="4" id="KW-1185">Reference proteome</keyword>
<name>A0A0E0BNS5_9ORYZ</name>
<organism evidence="3">
    <name type="scientific">Oryza glumipatula</name>
    <dbReference type="NCBI Taxonomy" id="40148"/>
    <lineage>
        <taxon>Eukaryota</taxon>
        <taxon>Viridiplantae</taxon>
        <taxon>Streptophyta</taxon>
        <taxon>Embryophyta</taxon>
        <taxon>Tracheophyta</taxon>
        <taxon>Spermatophyta</taxon>
        <taxon>Magnoliopsida</taxon>
        <taxon>Liliopsida</taxon>
        <taxon>Poales</taxon>
        <taxon>Poaceae</taxon>
        <taxon>BOP clade</taxon>
        <taxon>Oryzoideae</taxon>
        <taxon>Oryzeae</taxon>
        <taxon>Oryzinae</taxon>
        <taxon>Oryza</taxon>
    </lineage>
</organism>
<protein>
    <submittedName>
        <fullName evidence="3">Uncharacterized protein</fullName>
    </submittedName>
</protein>
<proteinExistence type="predicted"/>
<dbReference type="SUPFAM" id="SSF49562">
    <property type="entry name" value="C2 domain (Calcium/lipid-binding domain, CaLB)"/>
    <property type="match status" value="1"/>
</dbReference>
<evidence type="ECO:0000313" key="3">
    <source>
        <dbReference type="EnsemblPlants" id="OGLUM12G03060.1"/>
    </source>
</evidence>
<reference evidence="3" key="1">
    <citation type="submission" date="2015-04" db="UniProtKB">
        <authorList>
            <consortium name="EnsemblPlants"/>
        </authorList>
    </citation>
    <scope>IDENTIFICATION</scope>
</reference>
<keyword evidence="1" id="KW-0677">Repeat</keyword>
<evidence type="ECO:0000313" key="4">
    <source>
        <dbReference type="Proteomes" id="UP000026961"/>
    </source>
</evidence>
<dbReference type="STRING" id="40148.A0A0E0BNS5"/>
<dbReference type="Proteomes" id="UP000026961">
    <property type="component" value="Chromosome 12"/>
</dbReference>
<dbReference type="AlphaFoldDB" id="A0A0E0BNS5"/>
<evidence type="ECO:0000256" key="2">
    <source>
        <dbReference type="ARBA" id="ARBA00023098"/>
    </source>
</evidence>
<accession>A0A0E0BNS5</accession>
<dbReference type="GO" id="GO:0004630">
    <property type="term" value="F:phospholipase D activity"/>
    <property type="evidence" value="ECO:0007669"/>
    <property type="project" value="TreeGrafter"/>
</dbReference>
<dbReference type="PANTHER" id="PTHR18896">
    <property type="entry name" value="PHOSPHOLIPASE D"/>
    <property type="match status" value="1"/>
</dbReference>
<dbReference type="PANTHER" id="PTHR18896:SF59">
    <property type="entry name" value="PHOSPHOLIPASE D ALPHA 2"/>
    <property type="match status" value="1"/>
</dbReference>
<dbReference type="Gramene" id="OGLUM12G03060.1">
    <property type="protein sequence ID" value="OGLUM12G03060.1"/>
    <property type="gene ID" value="OGLUM12G03060"/>
</dbReference>
<dbReference type="GO" id="GO:0009395">
    <property type="term" value="P:phospholipid catabolic process"/>
    <property type="evidence" value="ECO:0007669"/>
    <property type="project" value="TreeGrafter"/>
</dbReference>
<dbReference type="InterPro" id="IPR015679">
    <property type="entry name" value="PLipase_D_fam"/>
</dbReference>
<keyword evidence="2" id="KW-0443">Lipid metabolism</keyword>
<dbReference type="EnsemblPlants" id="OGLUM12G03060.1">
    <property type="protein sequence ID" value="OGLUM12G03060.1"/>
    <property type="gene ID" value="OGLUM12G03060"/>
</dbReference>
<reference evidence="3" key="2">
    <citation type="submission" date="2018-05" db="EMBL/GenBank/DDBJ databases">
        <title>OgluRS3 (Oryza glumaepatula Reference Sequence Version 3).</title>
        <authorList>
            <person name="Zhang J."/>
            <person name="Kudrna D."/>
            <person name="Lee S."/>
            <person name="Talag J."/>
            <person name="Welchert J."/>
            <person name="Wing R.A."/>
        </authorList>
    </citation>
    <scope>NUCLEOTIDE SEQUENCE [LARGE SCALE GENOMIC DNA]</scope>
</reference>
<dbReference type="GO" id="GO:0005886">
    <property type="term" value="C:plasma membrane"/>
    <property type="evidence" value="ECO:0007669"/>
    <property type="project" value="TreeGrafter"/>
</dbReference>
<evidence type="ECO:0000256" key="1">
    <source>
        <dbReference type="ARBA" id="ARBA00022737"/>
    </source>
</evidence>
<dbReference type="InterPro" id="IPR035892">
    <property type="entry name" value="C2_domain_sf"/>
</dbReference>
<dbReference type="HOGENOM" id="CLU_2139887_0_0_1"/>
<sequence>MVDLGKAWLGRTRVIDDEPVNPRWDERFHLYCAYFADNVIFSVKVSLPIGAALIGRAYLPFANLLSGEVITVDGDGKWWGTGTGVGDADVPCTYFKQHTGCRVTRYQDAHVPD</sequence>
<dbReference type="eggNOG" id="KOG1329">
    <property type="taxonomic scope" value="Eukaryota"/>
</dbReference>
<dbReference type="Gene3D" id="2.60.40.150">
    <property type="entry name" value="C2 domain"/>
    <property type="match status" value="1"/>
</dbReference>